<proteinExistence type="inferred from homology"/>
<dbReference type="eggNOG" id="COG4913">
    <property type="taxonomic scope" value="Bacteria"/>
</dbReference>
<feature type="coiled-coil region" evidence="4">
    <location>
        <begin position="727"/>
        <end position="768"/>
    </location>
</feature>
<feature type="coiled-coil region" evidence="4">
    <location>
        <begin position="230"/>
        <end position="371"/>
    </location>
</feature>
<sequence length="1084" mass="126666">MITMTRTWLINWYGFENSIDRVGLMTDITGNNGSGKSAWLDAIKYAYIGDTGFNSSSDAKGTGSKKRTIDSYVRKLINASRNEYGRPVSQYNEVYAYIMLEWYDDLNDQYLITGCIIKDDAANTTETRWFNIENMSLDDIHPLSEDNIPYTFQQFRKVNDISYAPNKDEAFNEAMSLLGLKISTYNEGRKNYLRKLKSILTYDPKEVGKISDFIKNYVLDDEKKVDISKLKKTKEDIDELNRTLTRLDEEISFIKKIIDQYDQYHHYDHILLLDEIKNAYKRVVEAKNTIEDINNQIEENKEKRAICEKENESLNDEILLLAQEIEGLDETLDEWDVTKSLHHYKDRESQLEEKSRQLQFKKRDLEELMGQLSYIEKKINTFSEENHLDALDHKIISQIKTKKKEAIFNLRRIVEECASINNAKIPLLEQKKRNVHTQSVEEKDIIEALSKNKFVYHEAKENLALIKDIKDVFKKKNIDSPVEMVCKYVTEIDEEWRAVIENYLGWRRYDIIVDPSYLDIAQQVRNKGNYPHARLVNTYQLKDFECVEQSLMEKLSVSNIHAARYLKFLLGKIVAIEDDNVKEYPRGMKKDGTASLNMTIFSLDLHHVNDYVFGESALSLNIEKHEKHLNELMARLSSLEKNQHYAQDFKNDFQAMLSILHDQYDFDIDLHIEENNEALLACQSHIEELTRQMHENIDFENIRHQRELALEKKKNNEQKVANNRYEMDNIDRQIKKLKSVLDTRKKEVEEAKLALEDAREKNEITANEAINQYEDYLSSHKEGNVLPESKAKSLHKKREQLVASIMGLQGEFGGKYYSEATIVNTLEAEKMFRHRYNDIQMGNIEMIKTDLIEKKSHYRENFKNEFALKILKFCNDAIMELKRLNKELSETGYDTQYVFDVHFKDDSSDYASIIRFGKTLSEGLLTFTSGNVNIEELDQEMDQIVDDIINSDDIDDYADYRNYLSYDILFSNDTIKQGSLSKQIGSNSGAELQIPYTLILISALLMIYNHRDNSSRILFIDEPFEKLSPDNVMKMVRFFKEKKLQCFFCSASNLGDIGQEADVILQAIKYGKDNSMKLLPYHFK</sequence>
<comment type="similarity">
    <text evidence="1">Belongs to the SMC family. SbcC subfamily.</text>
</comment>
<dbReference type="Pfam" id="PF13555">
    <property type="entry name" value="AAA_29"/>
    <property type="match status" value="1"/>
</dbReference>
<gene>
    <name evidence="5" type="ORF">SAMN04487759_11912</name>
</gene>
<accession>A0A1H2U7U6</accession>
<organism evidence="5 6">
    <name type="scientific">Kandleria vitulina</name>
    <dbReference type="NCBI Taxonomy" id="1630"/>
    <lineage>
        <taxon>Bacteria</taxon>
        <taxon>Bacillati</taxon>
        <taxon>Bacillota</taxon>
        <taxon>Erysipelotrichia</taxon>
        <taxon>Erysipelotrichales</taxon>
        <taxon>Coprobacillaceae</taxon>
        <taxon>Kandleria</taxon>
    </lineage>
</organism>
<evidence type="ECO:0000256" key="3">
    <source>
        <dbReference type="ARBA" id="ARBA00013368"/>
    </source>
</evidence>
<reference evidence="5 6" key="1">
    <citation type="submission" date="2016-10" db="EMBL/GenBank/DDBJ databases">
        <authorList>
            <person name="de Groot N.N."/>
        </authorList>
    </citation>
    <scope>NUCLEOTIDE SEQUENCE [LARGE SCALE GENOMIC DNA]</scope>
    <source>
        <strain evidence="5 6">S3b</strain>
    </source>
</reference>
<dbReference type="EMBL" id="FNNF01000019">
    <property type="protein sequence ID" value="SDW52226.1"/>
    <property type="molecule type" value="Genomic_DNA"/>
</dbReference>
<name>A0A1H2U7U6_9FIRM</name>
<dbReference type="PANTHER" id="PTHR32114:SF2">
    <property type="entry name" value="ABC TRANSPORTER ABCH.3"/>
    <property type="match status" value="1"/>
</dbReference>
<dbReference type="PANTHER" id="PTHR32114">
    <property type="entry name" value="ABC TRANSPORTER ABCH.3"/>
    <property type="match status" value="1"/>
</dbReference>
<protein>
    <recommendedName>
        <fullName evidence="3">Nuclease SbcCD subunit C</fullName>
    </recommendedName>
</protein>
<evidence type="ECO:0000256" key="4">
    <source>
        <dbReference type="SAM" id="Coils"/>
    </source>
</evidence>
<comment type="subunit">
    <text evidence="2">Heterodimer of SbcC and SbcD.</text>
</comment>
<dbReference type="STRING" id="1630.SAMN05216514_11253"/>
<evidence type="ECO:0000313" key="5">
    <source>
        <dbReference type="EMBL" id="SDW52226.1"/>
    </source>
</evidence>
<evidence type="ECO:0000256" key="2">
    <source>
        <dbReference type="ARBA" id="ARBA00011322"/>
    </source>
</evidence>
<dbReference type="SUPFAM" id="SSF52540">
    <property type="entry name" value="P-loop containing nucleoside triphosphate hydrolases"/>
    <property type="match status" value="1"/>
</dbReference>
<evidence type="ECO:0000313" key="6">
    <source>
        <dbReference type="Proteomes" id="UP000182429"/>
    </source>
</evidence>
<dbReference type="InterPro" id="IPR027417">
    <property type="entry name" value="P-loop_NTPase"/>
</dbReference>
<keyword evidence="4" id="KW-0175">Coiled coil</keyword>
<dbReference type="OrthoDB" id="174137at2"/>
<dbReference type="Gene3D" id="3.40.1140.10">
    <property type="match status" value="1"/>
</dbReference>
<dbReference type="Pfam" id="PF13558">
    <property type="entry name" value="SbcC_Walker_B"/>
    <property type="match status" value="1"/>
</dbReference>
<dbReference type="Proteomes" id="UP000182429">
    <property type="component" value="Unassembled WGS sequence"/>
</dbReference>
<dbReference type="RefSeq" id="WP_074686489.1">
    <property type="nucleotide sequence ID" value="NZ_FNNF01000019.1"/>
</dbReference>
<evidence type="ECO:0000256" key="1">
    <source>
        <dbReference type="ARBA" id="ARBA00006930"/>
    </source>
</evidence>
<dbReference type="AlphaFoldDB" id="A0A1H2U7U6"/>